<dbReference type="InterPro" id="IPR045379">
    <property type="entry name" value="Crinkler_N"/>
</dbReference>
<gene>
    <name evidence="6" type="ORF">PBS001_LOCUS6179</name>
</gene>
<evidence type="ECO:0000259" key="5">
    <source>
        <dbReference type="Pfam" id="PF20147"/>
    </source>
</evidence>
<feature type="domain" description="Crinkler effector protein N-terminal" evidence="5">
    <location>
        <begin position="2"/>
        <end position="118"/>
    </location>
</feature>
<keyword evidence="7" id="KW-1185">Reference proteome</keyword>
<evidence type="ECO:0000256" key="4">
    <source>
        <dbReference type="SAM" id="MobiDB-lite"/>
    </source>
</evidence>
<evidence type="ECO:0000256" key="2">
    <source>
        <dbReference type="ARBA" id="ARBA00004613"/>
    </source>
</evidence>
<feature type="region of interest" description="Disordered" evidence="4">
    <location>
        <begin position="348"/>
        <end position="370"/>
    </location>
</feature>
<evidence type="ECO:0000313" key="6">
    <source>
        <dbReference type="EMBL" id="CAH0519660.1"/>
    </source>
</evidence>
<proteinExistence type="predicted"/>
<comment type="subcellular location">
    <subcellularLocation>
        <location evidence="1">Host cell</location>
    </subcellularLocation>
    <subcellularLocation>
        <location evidence="2">Secreted</location>
    </subcellularLocation>
</comment>
<evidence type="ECO:0000256" key="1">
    <source>
        <dbReference type="ARBA" id="ARBA00004340"/>
    </source>
</evidence>
<reference evidence="6 7" key="1">
    <citation type="submission" date="2021-11" db="EMBL/GenBank/DDBJ databases">
        <authorList>
            <person name="Islam A."/>
            <person name="Islam S."/>
            <person name="Flora M.S."/>
            <person name="Rahman M."/>
            <person name="Ziaur R.M."/>
            <person name="Epstein J.H."/>
            <person name="Hassan M."/>
            <person name="Klassen M."/>
            <person name="Woodard K."/>
            <person name="Webb A."/>
            <person name="Webby R.J."/>
            <person name="El Zowalaty M.E."/>
        </authorList>
    </citation>
    <scope>NUCLEOTIDE SEQUENCE [LARGE SCALE GENOMIC DNA]</scope>
    <source>
        <strain evidence="6">Pbs1</strain>
    </source>
</reference>
<dbReference type="EMBL" id="CAKLCB010000309">
    <property type="protein sequence ID" value="CAH0519660.1"/>
    <property type="molecule type" value="Genomic_DNA"/>
</dbReference>
<sequence>MVKLFCAIVGLEGSVFSVDIDATQSVAELKDAIKAKKPNDLKDVDADRLQLFLAKNDEGVWLSDEEPAALDLGRGKTHLEIQNMINRENIKATKTLQYWLFDMNKMPEPSSDQIHVLVIVPQPKMDWKCALQRPFPYDPKDKYVSFEKADVWDFGAFRSQLKLYCRPSFHRQIDFMREKVLEEKHVGYVLGPPGTGKSTAAMVFALAVDRTRWDVIWIHVEGKILKCVHMSGQERKTGTIDIAKLTALLESINAQNCLVLVDGWTYTESRGDLEGTCFLWYTSANVPGEKRLVFICSVASRGKSSADFEYDWKILEHEVWSWTLDEYLDAINDKEFFNNVLPKLDATSNNTSSTNAMQQAMKKRRKSQSDDPFDNRAFLLETKYHYAGGSCRCMFLYTTAEVIRQLNRAIEMLPDYSTATLSSGSRSPLIVNRLFALFESHTSTGVIAPLISRYTAIQIGIKTGPDEIKHFFFKYREFANPAFSGWMLEMAFFISLRHGGLEIFDESNNIVDKWEQATVVDSDGVPELKKDGPVWIRPLQWNQGGYDAIMVCKQTRFVRMVQITRASTHTFRIDYFYSWLKKLSETNDSFNVGRLEIVFVVAKDSLQNFTISNATGQGLLEAFGWEKNTEISRVRIVGMRGLISDFKL</sequence>
<dbReference type="Proteomes" id="UP001158986">
    <property type="component" value="Unassembled WGS sequence"/>
</dbReference>
<dbReference type="Pfam" id="PF20147">
    <property type="entry name" value="Crinkler"/>
    <property type="match status" value="1"/>
</dbReference>
<evidence type="ECO:0000313" key="7">
    <source>
        <dbReference type="Proteomes" id="UP001158986"/>
    </source>
</evidence>
<dbReference type="SUPFAM" id="SSF52540">
    <property type="entry name" value="P-loop containing nucleoside triphosphate hydrolases"/>
    <property type="match status" value="1"/>
</dbReference>
<evidence type="ECO:0000256" key="3">
    <source>
        <dbReference type="ARBA" id="ARBA00022525"/>
    </source>
</evidence>
<protein>
    <recommendedName>
        <fullName evidence="5">Crinkler effector protein N-terminal domain-containing protein</fullName>
    </recommendedName>
</protein>
<comment type="caution">
    <text evidence="6">The sequence shown here is derived from an EMBL/GenBank/DDBJ whole genome shotgun (WGS) entry which is preliminary data.</text>
</comment>
<accession>A0ABN8D2R9</accession>
<organism evidence="6 7">
    <name type="scientific">Peronospora belbahrii</name>
    <dbReference type="NCBI Taxonomy" id="622444"/>
    <lineage>
        <taxon>Eukaryota</taxon>
        <taxon>Sar</taxon>
        <taxon>Stramenopiles</taxon>
        <taxon>Oomycota</taxon>
        <taxon>Peronosporomycetes</taxon>
        <taxon>Peronosporales</taxon>
        <taxon>Peronosporaceae</taxon>
        <taxon>Peronospora</taxon>
    </lineage>
</organism>
<dbReference type="InterPro" id="IPR027417">
    <property type="entry name" value="P-loop_NTPase"/>
</dbReference>
<name>A0ABN8D2R9_9STRA</name>
<feature type="compositionally biased region" description="Polar residues" evidence="4">
    <location>
        <begin position="348"/>
        <end position="358"/>
    </location>
</feature>
<keyword evidence="3" id="KW-0964">Secreted</keyword>